<dbReference type="InterPro" id="IPR002885">
    <property type="entry name" value="PPR_rpt"/>
</dbReference>
<evidence type="ECO:0000256" key="2">
    <source>
        <dbReference type="SAM" id="MobiDB-lite"/>
    </source>
</evidence>
<reference evidence="3" key="1">
    <citation type="submission" date="2021-02" db="EMBL/GenBank/DDBJ databases">
        <authorList>
            <person name="Palmer J.M."/>
        </authorList>
    </citation>
    <scope>NUCLEOTIDE SEQUENCE</scope>
    <source>
        <strain evidence="3">SCRP23</strain>
    </source>
</reference>
<dbReference type="Proteomes" id="UP000693981">
    <property type="component" value="Unassembled WGS sequence"/>
</dbReference>
<keyword evidence="1" id="KW-0677">Repeat</keyword>
<proteinExistence type="predicted"/>
<organism evidence="3 4">
    <name type="scientific">Phytophthora boehmeriae</name>
    <dbReference type="NCBI Taxonomy" id="109152"/>
    <lineage>
        <taxon>Eukaryota</taxon>
        <taxon>Sar</taxon>
        <taxon>Stramenopiles</taxon>
        <taxon>Oomycota</taxon>
        <taxon>Peronosporomycetes</taxon>
        <taxon>Peronosporales</taxon>
        <taxon>Peronosporaceae</taxon>
        <taxon>Phytophthora</taxon>
    </lineage>
</organism>
<dbReference type="GO" id="GO:0009507">
    <property type="term" value="C:chloroplast"/>
    <property type="evidence" value="ECO:0007669"/>
    <property type="project" value="TreeGrafter"/>
</dbReference>
<dbReference type="AlphaFoldDB" id="A0A8T1W4M4"/>
<evidence type="ECO:0000313" key="4">
    <source>
        <dbReference type="Proteomes" id="UP000693981"/>
    </source>
</evidence>
<protein>
    <submittedName>
        <fullName evidence="3">Uncharacterized protein</fullName>
    </submittedName>
</protein>
<accession>A0A8T1W4M4</accession>
<dbReference type="EMBL" id="JAGDFL010000448">
    <property type="protein sequence ID" value="KAG7388271.1"/>
    <property type="molecule type" value="Genomic_DNA"/>
</dbReference>
<dbReference type="Pfam" id="PF01535">
    <property type="entry name" value="PPR"/>
    <property type="match status" value="2"/>
</dbReference>
<feature type="region of interest" description="Disordered" evidence="2">
    <location>
        <begin position="881"/>
        <end position="901"/>
    </location>
</feature>
<dbReference type="OrthoDB" id="185373at2759"/>
<comment type="caution">
    <text evidence="3">The sequence shown here is derived from an EMBL/GenBank/DDBJ whole genome shotgun (WGS) entry which is preliminary data.</text>
</comment>
<sequence>MWRACRVAALRHLRSEAAANARAPFALQNAPVACHFTSIAGVDRELLLKRSARELRDEIGNAQMGVVAKVLRTKIDEAMKREDVTSNEIIDLFTVAQKTRAVSVMLDAYDFLEEKFPTHINFSVYGELFRILLRKNETERMIQIYETVKPRFKGVPEMIYRFGIVGHLQNDDVDAALAISDEMTHAGHETTNEITSRFMMAFAKRGDKDKVHDLYDSVDPQIGYWHESCIDRVILSMGIIEEPNKAFEFYSNSSMKLSGGTLMALLSVCANNNCRQQASDILANRKKFDLRLDARGYNRLMMTLEFLDRNDEIKDILDEMSSNNVRFDTRTHMIVKRNSDFLQGTNYVSDHKKSKDAGFTLSPRIRELLDQGAGKEAAAIVDSSVMSLEESGFEIEGSAPEGALIVNQSLARDAVQAYIMTGQHDKVKALVNGFSVVRGKYTFALVEAVTHYLKLGSKLGDNIGYLASKALLFQGSAIYRVDDTFALFRRFHDPDATLQLFNQLLEGYASKKNNAASSLDDDIGNAYGTGKAKPKERSNYYVKFNIGKVINYVLQTLGENGRLTDILYTLDNLEHYGLESAEKNYVTILRAMCKGIIKQDEQQDRMYDTTSFQAVLQHFEAHGFKSSKAIVGYLCPGYKGANKQQRLELLEAYSEARNDPNDTYVLPLKCYETLLSFAAQEGDVSEFRQVYDEAVATLNDKDNSGVPRSWLTILITKLSKDGHIEEAAELAKKMPELCGGYTYVALMSVLRNGMESRNTDVVDSMIAVIEERDFILQLSDAYDLVHLARRNDLPLKALDVIRVYEKMNLQDAPEAEDGKGNLKAALISRNRSDAHKFRKVKTMYSVVLKSCEKAGLWKQALVLRDRMATLFGEEAMKEIATNQKKRQSKQKEPAQVEAVDN</sequence>
<keyword evidence="4" id="KW-1185">Reference proteome</keyword>
<evidence type="ECO:0000313" key="3">
    <source>
        <dbReference type="EMBL" id="KAG7388271.1"/>
    </source>
</evidence>
<dbReference type="PANTHER" id="PTHR47936:SF1">
    <property type="entry name" value="PENTATRICOPEPTIDE REPEAT-CONTAINING PROTEIN GUN1, CHLOROPLASTIC"/>
    <property type="match status" value="1"/>
</dbReference>
<name>A0A8T1W4M4_9STRA</name>
<gene>
    <name evidence="3" type="ORF">PHYBOEH_007908</name>
</gene>
<evidence type="ECO:0000256" key="1">
    <source>
        <dbReference type="ARBA" id="ARBA00022737"/>
    </source>
</evidence>
<dbReference type="PANTHER" id="PTHR47936">
    <property type="entry name" value="PPR_LONG DOMAIN-CONTAINING PROTEIN"/>
    <property type="match status" value="1"/>
</dbReference>
<dbReference type="GO" id="GO:0031930">
    <property type="term" value="P:mitochondria-nucleus signaling pathway"/>
    <property type="evidence" value="ECO:0007669"/>
    <property type="project" value="TreeGrafter"/>
</dbReference>